<dbReference type="GO" id="GO:0016491">
    <property type="term" value="F:oxidoreductase activity"/>
    <property type="evidence" value="ECO:0007669"/>
    <property type="project" value="UniProtKB-KW"/>
</dbReference>
<gene>
    <name evidence="3" type="primary">korA1</name>
    <name evidence="3" type="ORF">SRIMR7_03930</name>
</gene>
<feature type="domain" description="Pyruvate flavodoxin/ferredoxin oxidoreductase pyrimidine binding" evidence="2">
    <location>
        <begin position="47"/>
        <end position="146"/>
    </location>
</feature>
<evidence type="ECO:0000313" key="3">
    <source>
        <dbReference type="EMBL" id="UNZ01280.1"/>
    </source>
</evidence>
<dbReference type="EC" id="1.2.-.-" evidence="3"/>
<dbReference type="InterPro" id="IPR002880">
    <property type="entry name" value="Pyrv_Fd/Flavodoxin_OxRdtase_N"/>
</dbReference>
<dbReference type="CDD" id="cd07034">
    <property type="entry name" value="TPP_PYR_PFOR_IOR-alpha_like"/>
    <property type="match status" value="1"/>
</dbReference>
<evidence type="ECO:0000259" key="2">
    <source>
        <dbReference type="Pfam" id="PF01855"/>
    </source>
</evidence>
<dbReference type="PANTHER" id="PTHR32154">
    <property type="entry name" value="PYRUVATE-FLAVODOXIN OXIDOREDUCTASE-RELATED"/>
    <property type="match status" value="1"/>
</dbReference>
<dbReference type="InterPro" id="IPR029061">
    <property type="entry name" value="THDP-binding"/>
</dbReference>
<name>A0ABY3YTE1_STRRM</name>
<organism evidence="3 4">
    <name type="scientific">Streptomyces rimosus subsp. rimosus</name>
    <dbReference type="NCBI Taxonomy" id="132474"/>
    <lineage>
        <taxon>Bacteria</taxon>
        <taxon>Bacillati</taxon>
        <taxon>Actinomycetota</taxon>
        <taxon>Actinomycetes</taxon>
        <taxon>Kitasatosporales</taxon>
        <taxon>Streptomycetaceae</taxon>
        <taxon>Streptomyces</taxon>
    </lineage>
</organism>
<keyword evidence="1 3" id="KW-0560">Oxidoreductase</keyword>
<protein>
    <submittedName>
        <fullName evidence="3">2-oxoglutarate oxidoreductase subunit KorA</fullName>
        <ecNumber evidence="3">1.2.-.-</ecNumber>
    </submittedName>
</protein>
<accession>A0ABY3YTE1</accession>
<evidence type="ECO:0000313" key="4">
    <source>
        <dbReference type="Proteomes" id="UP000829494"/>
    </source>
</evidence>
<dbReference type="SUPFAM" id="SSF52518">
    <property type="entry name" value="Thiamin diphosphate-binding fold (THDP-binding)"/>
    <property type="match status" value="1"/>
</dbReference>
<dbReference type="EMBL" id="CP094298">
    <property type="protein sequence ID" value="UNZ01280.1"/>
    <property type="molecule type" value="Genomic_DNA"/>
</dbReference>
<keyword evidence="4" id="KW-1185">Reference proteome</keyword>
<dbReference type="Proteomes" id="UP000829494">
    <property type="component" value="Chromosome"/>
</dbReference>
<dbReference type="Pfam" id="PF01855">
    <property type="entry name" value="POR_N"/>
    <property type="match status" value="1"/>
</dbReference>
<dbReference type="Gene3D" id="3.40.50.970">
    <property type="match status" value="1"/>
</dbReference>
<proteinExistence type="predicted"/>
<evidence type="ECO:0000256" key="1">
    <source>
        <dbReference type="ARBA" id="ARBA00023002"/>
    </source>
</evidence>
<dbReference type="PANTHER" id="PTHR32154:SF20">
    <property type="entry name" value="2-OXOGLUTARATE OXIDOREDUCTASE SUBUNIT KORA"/>
    <property type="match status" value="1"/>
</dbReference>
<dbReference type="InterPro" id="IPR050722">
    <property type="entry name" value="Pyruvate:ferred/Flavod_OxRd"/>
</dbReference>
<reference evidence="3 4" key="1">
    <citation type="submission" date="2022-03" db="EMBL/GenBank/DDBJ databases">
        <title>Complete genome of Streptomyces rimosus ssp. rimosus R7 (=ATCC 10970).</title>
        <authorList>
            <person name="Beganovic S."/>
            <person name="Ruckert C."/>
            <person name="Busche T."/>
            <person name="Kalinowski J."/>
            <person name="Wittmann C."/>
        </authorList>
    </citation>
    <scope>NUCLEOTIDE SEQUENCE [LARGE SCALE GENOMIC DNA]</scope>
    <source>
        <strain evidence="3 4">R7</strain>
    </source>
</reference>
<sequence>MCFRLRVMRSVLSSMRGRQRASELRLCVRPLCAVWALRAIELVVPASLVIVDIQRGGPSTGLPTKTEQADLLQAMYGRNGEAPVPIVAPKTPADCFDAARIALTYRTPVFLLSDGYLANGSEPWRLPEGDELPYLRVQFAHGANTGLGLDVRANHRGRPACTPRR</sequence>